<protein>
    <submittedName>
        <fullName evidence="1">Uncharacterized protein</fullName>
    </submittedName>
</protein>
<evidence type="ECO:0000313" key="1">
    <source>
        <dbReference type="EMBL" id="KAJ8382206.1"/>
    </source>
</evidence>
<accession>A0A9Q1GEQ6</accession>
<keyword evidence="2" id="KW-1185">Reference proteome</keyword>
<dbReference type="AlphaFoldDB" id="A0A9Q1GEQ6"/>
<name>A0A9Q1GEQ6_SYNKA</name>
<dbReference type="Proteomes" id="UP001152622">
    <property type="component" value="Chromosome 1"/>
</dbReference>
<dbReference type="EMBL" id="JAINUF010000001">
    <property type="protein sequence ID" value="KAJ8382206.1"/>
    <property type="molecule type" value="Genomic_DNA"/>
</dbReference>
<proteinExistence type="predicted"/>
<comment type="caution">
    <text evidence="1">The sequence shown here is derived from an EMBL/GenBank/DDBJ whole genome shotgun (WGS) entry which is preliminary data.</text>
</comment>
<organism evidence="1 2">
    <name type="scientific">Synaphobranchus kaupii</name>
    <name type="common">Kaup's arrowtooth eel</name>
    <dbReference type="NCBI Taxonomy" id="118154"/>
    <lineage>
        <taxon>Eukaryota</taxon>
        <taxon>Metazoa</taxon>
        <taxon>Chordata</taxon>
        <taxon>Craniata</taxon>
        <taxon>Vertebrata</taxon>
        <taxon>Euteleostomi</taxon>
        <taxon>Actinopterygii</taxon>
        <taxon>Neopterygii</taxon>
        <taxon>Teleostei</taxon>
        <taxon>Anguilliformes</taxon>
        <taxon>Synaphobranchidae</taxon>
        <taxon>Synaphobranchus</taxon>
    </lineage>
</organism>
<evidence type="ECO:0000313" key="2">
    <source>
        <dbReference type="Proteomes" id="UP001152622"/>
    </source>
</evidence>
<reference evidence="1" key="1">
    <citation type="journal article" date="2023" name="Science">
        <title>Genome structures resolve the early diversification of teleost fishes.</title>
        <authorList>
            <person name="Parey E."/>
            <person name="Louis A."/>
            <person name="Montfort J."/>
            <person name="Bouchez O."/>
            <person name="Roques C."/>
            <person name="Iampietro C."/>
            <person name="Lluch J."/>
            <person name="Castinel A."/>
            <person name="Donnadieu C."/>
            <person name="Desvignes T."/>
            <person name="Floi Bucao C."/>
            <person name="Jouanno E."/>
            <person name="Wen M."/>
            <person name="Mejri S."/>
            <person name="Dirks R."/>
            <person name="Jansen H."/>
            <person name="Henkel C."/>
            <person name="Chen W.J."/>
            <person name="Zahm M."/>
            <person name="Cabau C."/>
            <person name="Klopp C."/>
            <person name="Thompson A.W."/>
            <person name="Robinson-Rechavi M."/>
            <person name="Braasch I."/>
            <person name="Lecointre G."/>
            <person name="Bobe J."/>
            <person name="Postlethwait J.H."/>
            <person name="Berthelot C."/>
            <person name="Roest Crollius H."/>
            <person name="Guiguen Y."/>
        </authorList>
    </citation>
    <scope>NUCLEOTIDE SEQUENCE</scope>
    <source>
        <strain evidence="1">WJC10195</strain>
    </source>
</reference>
<gene>
    <name evidence="1" type="ORF">SKAU_G00029840</name>
</gene>
<sequence length="87" mass="9527">MVGCFQNVSPILWLGRVIFTSGWVLIDKYELRFLLAGAKAAAVTGARLAPGAARLAVAWRGAYVLEREAIRRRIKGQELCVGLKTVL</sequence>